<evidence type="ECO:0000256" key="9">
    <source>
        <dbReference type="ARBA" id="ARBA00023224"/>
    </source>
</evidence>
<feature type="domain" description="G-protein coupled receptors family 1 profile" evidence="11">
    <location>
        <begin position="46"/>
        <end position="351"/>
    </location>
</feature>
<dbReference type="AlphaFoldDB" id="A0A7R9Q7F4"/>
<keyword evidence="4 10" id="KW-1133">Transmembrane helix</keyword>
<keyword evidence="7 10" id="KW-0675">Receptor</keyword>
<evidence type="ECO:0000313" key="12">
    <source>
        <dbReference type="EMBL" id="CAD7635341.1"/>
    </source>
</evidence>
<dbReference type="PANTHER" id="PTHR24241">
    <property type="entry name" value="NEUROPEPTIDE RECEPTOR-RELATED G-PROTEIN COUPLED RECEPTOR"/>
    <property type="match status" value="1"/>
</dbReference>
<evidence type="ECO:0000256" key="5">
    <source>
        <dbReference type="ARBA" id="ARBA00023040"/>
    </source>
</evidence>
<keyword evidence="9 10" id="KW-0807">Transducer</keyword>
<dbReference type="EMBL" id="OC871199">
    <property type="protein sequence ID" value="CAD7635341.1"/>
    <property type="molecule type" value="Genomic_DNA"/>
</dbReference>
<evidence type="ECO:0000256" key="6">
    <source>
        <dbReference type="ARBA" id="ARBA00023136"/>
    </source>
</evidence>
<evidence type="ECO:0000256" key="2">
    <source>
        <dbReference type="ARBA" id="ARBA00022475"/>
    </source>
</evidence>
<dbReference type="Proteomes" id="UP000759131">
    <property type="component" value="Unassembled WGS sequence"/>
</dbReference>
<keyword evidence="6 10" id="KW-0472">Membrane</keyword>
<dbReference type="PROSITE" id="PS50262">
    <property type="entry name" value="G_PROTEIN_RECEP_F1_2"/>
    <property type="match status" value="1"/>
</dbReference>
<keyword evidence="5 10" id="KW-0297">G-protein coupled receptor</keyword>
<feature type="transmembrane region" description="Helical" evidence="10">
    <location>
        <begin position="28"/>
        <end position="54"/>
    </location>
</feature>
<evidence type="ECO:0000256" key="3">
    <source>
        <dbReference type="ARBA" id="ARBA00022692"/>
    </source>
</evidence>
<dbReference type="InterPro" id="IPR001817">
    <property type="entry name" value="Vasoprsn_rcpt"/>
</dbReference>
<comment type="similarity">
    <text evidence="10">Belongs to the G-protein coupled receptor 1 family. Vasopressin/oxytocin receptor subfamily.</text>
</comment>
<dbReference type="InterPro" id="IPR017452">
    <property type="entry name" value="GPCR_Rhodpsn_7TM"/>
</dbReference>
<feature type="transmembrane region" description="Helical" evidence="10">
    <location>
        <begin position="314"/>
        <end position="336"/>
    </location>
</feature>
<feature type="transmembrane region" description="Helical" evidence="10">
    <location>
        <begin position="66"/>
        <end position="87"/>
    </location>
</feature>
<proteinExistence type="inferred from homology"/>
<evidence type="ECO:0000259" key="11">
    <source>
        <dbReference type="PROSITE" id="PS50262"/>
    </source>
</evidence>
<reference evidence="12" key="1">
    <citation type="submission" date="2020-11" db="EMBL/GenBank/DDBJ databases">
        <authorList>
            <person name="Tran Van P."/>
        </authorList>
    </citation>
    <scope>NUCLEOTIDE SEQUENCE</scope>
</reference>
<dbReference type="Pfam" id="PF00001">
    <property type="entry name" value="7tm_1"/>
    <property type="match status" value="1"/>
</dbReference>
<name>A0A7R9Q7F4_9ACAR</name>
<feature type="transmembrane region" description="Helical" evidence="10">
    <location>
        <begin position="107"/>
        <end position="128"/>
    </location>
</feature>
<comment type="caution">
    <text evidence="10">Lacks conserved residue(s) required for the propagation of feature annotation.</text>
</comment>
<dbReference type="PROSITE" id="PS00237">
    <property type="entry name" value="G_PROTEIN_RECEP_F1_1"/>
    <property type="match status" value="1"/>
</dbReference>
<dbReference type="GO" id="GO:0005886">
    <property type="term" value="C:plasma membrane"/>
    <property type="evidence" value="ECO:0007669"/>
    <property type="project" value="UniProtKB-SubCell"/>
</dbReference>
<keyword evidence="8 10" id="KW-0325">Glycoprotein</keyword>
<dbReference type="SUPFAM" id="SSF81321">
    <property type="entry name" value="Family A G protein-coupled receptor-like"/>
    <property type="match status" value="1"/>
</dbReference>
<evidence type="ECO:0000256" key="4">
    <source>
        <dbReference type="ARBA" id="ARBA00022989"/>
    </source>
</evidence>
<evidence type="ECO:0000256" key="1">
    <source>
        <dbReference type="ARBA" id="ARBA00004651"/>
    </source>
</evidence>
<dbReference type="OrthoDB" id="6435638at2759"/>
<evidence type="ECO:0000256" key="10">
    <source>
        <dbReference type="RuleBase" id="RU046427"/>
    </source>
</evidence>
<dbReference type="Gene3D" id="1.20.1070.10">
    <property type="entry name" value="Rhodopsin 7-helix transmembrane proteins"/>
    <property type="match status" value="1"/>
</dbReference>
<dbReference type="GO" id="GO:0042277">
    <property type="term" value="F:peptide binding"/>
    <property type="evidence" value="ECO:0007669"/>
    <property type="project" value="TreeGrafter"/>
</dbReference>
<organism evidence="12">
    <name type="scientific">Medioppia subpectinata</name>
    <dbReference type="NCBI Taxonomy" id="1979941"/>
    <lineage>
        <taxon>Eukaryota</taxon>
        <taxon>Metazoa</taxon>
        <taxon>Ecdysozoa</taxon>
        <taxon>Arthropoda</taxon>
        <taxon>Chelicerata</taxon>
        <taxon>Arachnida</taxon>
        <taxon>Acari</taxon>
        <taxon>Acariformes</taxon>
        <taxon>Sarcoptiformes</taxon>
        <taxon>Oribatida</taxon>
        <taxon>Brachypylina</taxon>
        <taxon>Oppioidea</taxon>
        <taxon>Oppiidae</taxon>
        <taxon>Medioppia</taxon>
    </lineage>
</organism>
<protein>
    <recommendedName>
        <fullName evidence="11">G-protein coupled receptors family 1 profile domain-containing protein</fullName>
    </recommendedName>
</protein>
<feature type="transmembrane region" description="Helical" evidence="10">
    <location>
        <begin position="198"/>
        <end position="222"/>
    </location>
</feature>
<dbReference type="PANTHER" id="PTHR24241:SF161">
    <property type="entry name" value="G-PROTEIN COUPLED RECEPTORS FAMILY 1 PROFILE DOMAIN-CONTAINING PROTEIN"/>
    <property type="match status" value="1"/>
</dbReference>
<feature type="transmembrane region" description="Helical" evidence="10">
    <location>
        <begin position="149"/>
        <end position="169"/>
    </location>
</feature>
<dbReference type="PRINTS" id="PR00237">
    <property type="entry name" value="GPCRRHODOPSN"/>
</dbReference>
<dbReference type="PRINTS" id="PR00896">
    <property type="entry name" value="VASOPRESSINR"/>
</dbReference>
<evidence type="ECO:0000256" key="7">
    <source>
        <dbReference type="ARBA" id="ARBA00023170"/>
    </source>
</evidence>
<keyword evidence="2" id="KW-1003">Cell membrane</keyword>
<keyword evidence="13" id="KW-1185">Reference proteome</keyword>
<dbReference type="GO" id="GO:0032870">
    <property type="term" value="P:cellular response to hormone stimulus"/>
    <property type="evidence" value="ECO:0007669"/>
    <property type="project" value="TreeGrafter"/>
</dbReference>
<evidence type="ECO:0000256" key="8">
    <source>
        <dbReference type="ARBA" id="ARBA00023180"/>
    </source>
</evidence>
<gene>
    <name evidence="12" type="ORF">OSB1V03_LOCUS15732</name>
</gene>
<dbReference type="GO" id="GO:0005000">
    <property type="term" value="F:vasopressin receptor activity"/>
    <property type="evidence" value="ECO:0007669"/>
    <property type="project" value="InterPro"/>
</dbReference>
<dbReference type="InterPro" id="IPR000276">
    <property type="entry name" value="GPCR_Rhodpsn"/>
</dbReference>
<sequence length="351" mass="39580">MSNNSGLFVAFNDTNVTESDGNKRNESLAIMEVTVLAIIFVLIIVGNMCVLIALAVRRFKMSRMYYFLLHLVISDIMTGCFTVMPQLAWDITHRFNGGNVLCKSVKFMQLFGPYLSSYVLVVTAIDRYQAICHPLSNCRWTSRKSKLQITAAYVISSLCSAPQAFIFSYREIPGYRGVYDCWATFSALPPPWGERAYVTWYTVTVFFIPLIIITYTYVYICYEVWNNVRLKRQTLKPEISFIEMRKNWLKTDSEDHTNAKSDSLDNSFGTNSDDNGVGSGKYVATGGSGGGNCGAPRSHSIYRISKAKIKTVKVTVVVVICYIVCSSPFICVQVWANWWPGAQQTSFWTGM</sequence>
<evidence type="ECO:0000313" key="13">
    <source>
        <dbReference type="Proteomes" id="UP000759131"/>
    </source>
</evidence>
<comment type="subcellular location">
    <subcellularLocation>
        <location evidence="1 10">Cell membrane</location>
        <topology evidence="1 10">Multi-pass membrane protein</topology>
    </subcellularLocation>
</comment>
<accession>A0A7R9Q7F4</accession>
<keyword evidence="3 10" id="KW-0812">Transmembrane</keyword>
<dbReference type="EMBL" id="CAJPIZ010016624">
    <property type="protein sequence ID" value="CAG2115771.1"/>
    <property type="molecule type" value="Genomic_DNA"/>
</dbReference>